<organism evidence="1 2">
    <name type="scientific">Aeromicrobium flavum</name>
    <dbReference type="NCBI Taxonomy" id="416568"/>
    <lineage>
        <taxon>Bacteria</taxon>
        <taxon>Bacillati</taxon>
        <taxon>Actinomycetota</taxon>
        <taxon>Actinomycetes</taxon>
        <taxon>Propionibacteriales</taxon>
        <taxon>Nocardioidaceae</taxon>
        <taxon>Aeromicrobium</taxon>
    </lineage>
</organism>
<sequence>MTMRNRSVIFAIDVTVELPHTRRFESIAPIWDSEAEAAGECFHGHAWRVEQIQIDLMNEYCVDMPLWDREGSADDGWWGPLLSVELKSDLRSFQERWEAAVPEEVFDDRFDDLPFVQMVVDAGRAVRRFFHPAERRAVAREAAAIEAQGELLRDRLQQELGNRYRVTYVR</sequence>
<gene>
    <name evidence="1" type="ORF">AFL01nite_04790</name>
</gene>
<dbReference type="Proteomes" id="UP000321769">
    <property type="component" value="Unassembled WGS sequence"/>
</dbReference>
<keyword evidence="2" id="KW-1185">Reference proteome</keyword>
<comment type="caution">
    <text evidence="1">The sequence shown here is derived from an EMBL/GenBank/DDBJ whole genome shotgun (WGS) entry which is preliminary data.</text>
</comment>
<reference evidence="1 2" key="1">
    <citation type="submission" date="2019-07" db="EMBL/GenBank/DDBJ databases">
        <title>Whole genome shotgun sequence of Aeromicrobium flavum NBRC 107625.</title>
        <authorList>
            <person name="Hosoyama A."/>
            <person name="Uohara A."/>
            <person name="Ohji S."/>
            <person name="Ichikawa N."/>
        </authorList>
    </citation>
    <scope>NUCLEOTIDE SEQUENCE [LARGE SCALE GENOMIC DNA]</scope>
    <source>
        <strain evidence="1 2">NBRC 107625</strain>
    </source>
</reference>
<name>A0A512HRS2_9ACTN</name>
<proteinExistence type="predicted"/>
<protein>
    <submittedName>
        <fullName evidence="1">Uncharacterized protein</fullName>
    </submittedName>
</protein>
<evidence type="ECO:0000313" key="1">
    <source>
        <dbReference type="EMBL" id="GEO88152.1"/>
    </source>
</evidence>
<dbReference type="EMBL" id="BJZQ01000001">
    <property type="protein sequence ID" value="GEO88152.1"/>
    <property type="molecule type" value="Genomic_DNA"/>
</dbReference>
<accession>A0A512HRS2</accession>
<dbReference type="AlphaFoldDB" id="A0A512HRS2"/>
<evidence type="ECO:0000313" key="2">
    <source>
        <dbReference type="Proteomes" id="UP000321769"/>
    </source>
</evidence>